<reference evidence="1 2" key="1">
    <citation type="submission" date="2020-04" db="EMBL/GenBank/DDBJ databases">
        <authorList>
            <person name="De Canck E."/>
        </authorList>
    </citation>
    <scope>NUCLEOTIDE SEQUENCE [LARGE SCALE GENOMIC DNA]</scope>
    <source>
        <strain evidence="1 2">LMG 27174</strain>
    </source>
</reference>
<dbReference type="EMBL" id="CADIJZ010000002">
    <property type="protein sequence ID" value="CAB3644100.1"/>
    <property type="molecule type" value="Genomic_DNA"/>
</dbReference>
<dbReference type="Proteomes" id="UP000494205">
    <property type="component" value="Unassembled WGS sequence"/>
</dbReference>
<proteinExistence type="predicted"/>
<gene>
    <name evidence="1" type="ORF">LMG27174_00675</name>
</gene>
<organism evidence="1 2">
    <name type="scientific">Paraburkholderia rhynchosiae</name>
    <dbReference type="NCBI Taxonomy" id="487049"/>
    <lineage>
        <taxon>Bacteria</taxon>
        <taxon>Pseudomonadati</taxon>
        <taxon>Pseudomonadota</taxon>
        <taxon>Betaproteobacteria</taxon>
        <taxon>Burkholderiales</taxon>
        <taxon>Burkholderiaceae</taxon>
        <taxon>Paraburkholderia</taxon>
    </lineage>
</organism>
<name>A0A6J4ZUY5_9BURK</name>
<dbReference type="AlphaFoldDB" id="A0A6J4ZUY5"/>
<accession>A0A6J4ZUY5</accession>
<evidence type="ECO:0000313" key="1">
    <source>
        <dbReference type="EMBL" id="CAB3644100.1"/>
    </source>
</evidence>
<sequence>MVARMRIVVGSAGGSRSLREQPDAQEVLPKQASKFVARFNYVRA</sequence>
<protein>
    <submittedName>
        <fullName evidence="1">Uncharacterized protein</fullName>
    </submittedName>
</protein>
<evidence type="ECO:0000313" key="2">
    <source>
        <dbReference type="Proteomes" id="UP000494205"/>
    </source>
</evidence>